<keyword evidence="3" id="KW-1185">Reference proteome</keyword>
<reference evidence="3" key="1">
    <citation type="submission" date="2019-07" db="EMBL/GenBank/DDBJ databases">
        <title>De Novo Assembly of kiwifruit Actinidia rufa.</title>
        <authorList>
            <person name="Sugita-Konishi S."/>
            <person name="Sato K."/>
            <person name="Mori E."/>
            <person name="Abe Y."/>
            <person name="Kisaki G."/>
            <person name="Hamano K."/>
            <person name="Suezawa K."/>
            <person name="Otani M."/>
            <person name="Fukuda T."/>
            <person name="Manabe T."/>
            <person name="Gomi K."/>
            <person name="Tabuchi M."/>
            <person name="Akimitsu K."/>
            <person name="Kataoka I."/>
        </authorList>
    </citation>
    <scope>NUCLEOTIDE SEQUENCE [LARGE SCALE GENOMIC DNA]</scope>
    <source>
        <strain evidence="3">cv. Fuchu</strain>
    </source>
</reference>
<sequence length="189" mass="22158">MRRNLLKVGRVVEQLRRSSHGACLVMTRDITGPPLEDIAEEEEQPEEEEEDIGDEDDMADFIVLYIILLCRRRKLNKKKPRLCKQGLAKAGKYDGSGEWRERRLEDEFKPIVLSKKCMIEKDIHMRKEDILERMQIYKESTGPPLLNEMSIEEESNWIYNQLMTCTIPLLSEERCLKEAGQLNGRVSYR</sequence>
<dbReference type="GO" id="GO:0031491">
    <property type="term" value="F:nucleosome binding"/>
    <property type="evidence" value="ECO:0007669"/>
    <property type="project" value="TreeGrafter"/>
</dbReference>
<dbReference type="InterPro" id="IPR017072">
    <property type="entry name" value="TF_Spt6"/>
</dbReference>
<dbReference type="PANTHER" id="PTHR10145">
    <property type="entry name" value="TRANSCRIPTION ELONGATION FACTOR SPT6"/>
    <property type="match status" value="1"/>
</dbReference>
<dbReference type="AlphaFoldDB" id="A0A7J0DVK6"/>
<dbReference type="GO" id="GO:0008023">
    <property type="term" value="C:transcription elongation factor complex"/>
    <property type="evidence" value="ECO:0007669"/>
    <property type="project" value="TreeGrafter"/>
</dbReference>
<organism evidence="2 3">
    <name type="scientific">Actinidia rufa</name>
    <dbReference type="NCBI Taxonomy" id="165716"/>
    <lineage>
        <taxon>Eukaryota</taxon>
        <taxon>Viridiplantae</taxon>
        <taxon>Streptophyta</taxon>
        <taxon>Embryophyta</taxon>
        <taxon>Tracheophyta</taxon>
        <taxon>Spermatophyta</taxon>
        <taxon>Magnoliopsida</taxon>
        <taxon>eudicotyledons</taxon>
        <taxon>Gunneridae</taxon>
        <taxon>Pentapetalae</taxon>
        <taxon>asterids</taxon>
        <taxon>Ericales</taxon>
        <taxon>Actinidiaceae</taxon>
        <taxon>Actinidia</taxon>
    </lineage>
</organism>
<proteinExistence type="predicted"/>
<name>A0A7J0DVK6_9ERIC</name>
<dbReference type="EMBL" id="BJWL01000423">
    <property type="protein sequence ID" value="GFS43597.1"/>
    <property type="molecule type" value="Genomic_DNA"/>
</dbReference>
<comment type="caution">
    <text evidence="2">The sequence shown here is derived from an EMBL/GenBank/DDBJ whole genome shotgun (WGS) entry which is preliminary data.</text>
</comment>
<evidence type="ECO:0000256" key="1">
    <source>
        <dbReference type="SAM" id="MobiDB-lite"/>
    </source>
</evidence>
<dbReference type="GO" id="GO:0034728">
    <property type="term" value="P:nucleosome organization"/>
    <property type="evidence" value="ECO:0007669"/>
    <property type="project" value="TreeGrafter"/>
</dbReference>
<evidence type="ECO:0000313" key="2">
    <source>
        <dbReference type="EMBL" id="GFS43597.1"/>
    </source>
</evidence>
<protein>
    <submittedName>
        <fullName evidence="2">Global transcription factor group B1</fullName>
    </submittedName>
</protein>
<dbReference type="GO" id="GO:0140673">
    <property type="term" value="P:transcription elongation-coupled chromatin remodeling"/>
    <property type="evidence" value="ECO:0007669"/>
    <property type="project" value="InterPro"/>
</dbReference>
<dbReference type="GO" id="GO:0042393">
    <property type="term" value="F:histone binding"/>
    <property type="evidence" value="ECO:0007669"/>
    <property type="project" value="TreeGrafter"/>
</dbReference>
<accession>A0A7J0DVK6</accession>
<gene>
    <name evidence="2" type="ORF">Acr_00g0086000</name>
</gene>
<dbReference type="OrthoDB" id="1746277at2759"/>
<feature type="compositionally biased region" description="Acidic residues" evidence="1">
    <location>
        <begin position="37"/>
        <end position="53"/>
    </location>
</feature>
<dbReference type="Proteomes" id="UP000585474">
    <property type="component" value="Unassembled WGS sequence"/>
</dbReference>
<feature type="region of interest" description="Disordered" evidence="1">
    <location>
        <begin position="34"/>
        <end position="53"/>
    </location>
</feature>
<evidence type="ECO:0000313" key="3">
    <source>
        <dbReference type="Proteomes" id="UP000585474"/>
    </source>
</evidence>
<dbReference type="PANTHER" id="PTHR10145:SF6">
    <property type="entry name" value="TRANSCRIPTION ELONGATION FACTOR SPT6"/>
    <property type="match status" value="1"/>
</dbReference>